<dbReference type="Gene3D" id="1.10.4080.10">
    <property type="entry name" value="ADP-ribosylation/Crystallin J1"/>
    <property type="match status" value="1"/>
</dbReference>
<dbReference type="OrthoDB" id="524326at2759"/>
<dbReference type="InterPro" id="IPR036705">
    <property type="entry name" value="Ribosyl_crysJ1_sf"/>
</dbReference>
<dbReference type="EMBL" id="PGGS01000662">
    <property type="protein sequence ID" value="PNH02400.1"/>
    <property type="molecule type" value="Genomic_DNA"/>
</dbReference>
<evidence type="ECO:0000313" key="2">
    <source>
        <dbReference type="Proteomes" id="UP000236333"/>
    </source>
</evidence>
<evidence type="ECO:0008006" key="3">
    <source>
        <dbReference type="Google" id="ProtNLM"/>
    </source>
</evidence>
<dbReference type="SUPFAM" id="SSF101478">
    <property type="entry name" value="ADP-ribosylglycohydrolase"/>
    <property type="match status" value="1"/>
</dbReference>
<sequence>MPCVVRRATGGLGDQGWEGDFDLLALKYGRHWKRAFGGVFAVHNGSFEKAVLANTNVGGENCHRGAALGAVMGAASGESGIPAHLITGLYAHDAIRAEIDAYVSALHPHLLGGGAAAAAATCAATPAGTTA</sequence>
<gene>
    <name evidence="1" type="ORF">TSOC_011626</name>
</gene>
<dbReference type="AlphaFoldDB" id="A0A2J7ZQ53"/>
<keyword evidence="2" id="KW-1185">Reference proteome</keyword>
<organism evidence="1 2">
    <name type="scientific">Tetrabaena socialis</name>
    <dbReference type="NCBI Taxonomy" id="47790"/>
    <lineage>
        <taxon>Eukaryota</taxon>
        <taxon>Viridiplantae</taxon>
        <taxon>Chlorophyta</taxon>
        <taxon>core chlorophytes</taxon>
        <taxon>Chlorophyceae</taxon>
        <taxon>CS clade</taxon>
        <taxon>Chlamydomonadales</taxon>
        <taxon>Tetrabaenaceae</taxon>
        <taxon>Tetrabaena</taxon>
    </lineage>
</organism>
<dbReference type="InterPro" id="IPR005502">
    <property type="entry name" value="Ribosyl_crysJ1"/>
</dbReference>
<dbReference type="Proteomes" id="UP000236333">
    <property type="component" value="Unassembled WGS sequence"/>
</dbReference>
<evidence type="ECO:0000313" key="1">
    <source>
        <dbReference type="EMBL" id="PNH02400.1"/>
    </source>
</evidence>
<protein>
    <recommendedName>
        <fullName evidence="3">ADP-ribosylglycohydrolase</fullName>
    </recommendedName>
</protein>
<proteinExistence type="predicted"/>
<name>A0A2J7ZQ53_9CHLO</name>
<reference evidence="1 2" key="1">
    <citation type="journal article" date="2017" name="Mol. Biol. Evol.">
        <title>The 4-celled Tetrabaena socialis nuclear genome reveals the essential components for genetic control of cell number at the origin of multicellularity in the volvocine lineage.</title>
        <authorList>
            <person name="Featherston J."/>
            <person name="Arakaki Y."/>
            <person name="Hanschen E.R."/>
            <person name="Ferris P.J."/>
            <person name="Michod R.E."/>
            <person name="Olson B.J.S.C."/>
            <person name="Nozaki H."/>
            <person name="Durand P.M."/>
        </authorList>
    </citation>
    <scope>NUCLEOTIDE SEQUENCE [LARGE SCALE GENOMIC DNA]</scope>
    <source>
        <strain evidence="1 2">NIES-571</strain>
    </source>
</reference>
<dbReference type="Pfam" id="PF03747">
    <property type="entry name" value="ADP_ribosyl_GH"/>
    <property type="match status" value="1"/>
</dbReference>
<accession>A0A2J7ZQ53</accession>
<comment type="caution">
    <text evidence="1">The sequence shown here is derived from an EMBL/GenBank/DDBJ whole genome shotgun (WGS) entry which is preliminary data.</text>
</comment>